<accession>D8RKL1</accession>
<keyword evidence="1" id="KW-0732">Signal</keyword>
<dbReference type="InterPro" id="IPR039265">
    <property type="entry name" value="DIR1-like"/>
</dbReference>
<dbReference type="GO" id="GO:0009627">
    <property type="term" value="P:systemic acquired resistance"/>
    <property type="evidence" value="ECO:0007669"/>
    <property type="project" value="InterPro"/>
</dbReference>
<dbReference type="KEGG" id="smo:SELMODRAFT_448492"/>
<dbReference type="EMBL" id="GL377582">
    <property type="protein sequence ID" value="EFJ27461.1"/>
    <property type="molecule type" value="Genomic_DNA"/>
</dbReference>
<protein>
    <recommendedName>
        <fullName evidence="2">Bifunctional inhibitor/plant lipid transfer protein/seed storage helical domain-containing protein</fullName>
    </recommendedName>
</protein>
<evidence type="ECO:0000313" key="5">
    <source>
        <dbReference type="Proteomes" id="UP000001514"/>
    </source>
</evidence>
<name>D8RKL1_SELML</name>
<dbReference type="PANTHER" id="PTHR33122">
    <property type="entry name" value="LIPID BINDING PROTEIN-RELATED"/>
    <property type="match status" value="1"/>
</dbReference>
<dbReference type="AlphaFoldDB" id="D8RKL1"/>
<dbReference type="Gene3D" id="1.10.110.10">
    <property type="entry name" value="Plant lipid-transfer and hydrophobic proteins"/>
    <property type="match status" value="1"/>
</dbReference>
<feature type="signal peptide" evidence="1">
    <location>
        <begin position="1"/>
        <end position="27"/>
    </location>
</feature>
<reference evidence="4 5" key="1">
    <citation type="journal article" date="2011" name="Science">
        <title>The Selaginella genome identifies genetic changes associated with the evolution of vascular plants.</title>
        <authorList>
            <person name="Banks J.A."/>
            <person name="Nishiyama T."/>
            <person name="Hasebe M."/>
            <person name="Bowman J.L."/>
            <person name="Gribskov M."/>
            <person name="dePamphilis C."/>
            <person name="Albert V.A."/>
            <person name="Aono N."/>
            <person name="Aoyama T."/>
            <person name="Ambrose B.A."/>
            <person name="Ashton N.W."/>
            <person name="Axtell M.J."/>
            <person name="Barker E."/>
            <person name="Barker M.S."/>
            <person name="Bennetzen J.L."/>
            <person name="Bonawitz N.D."/>
            <person name="Chapple C."/>
            <person name="Cheng C."/>
            <person name="Correa L.G."/>
            <person name="Dacre M."/>
            <person name="DeBarry J."/>
            <person name="Dreyer I."/>
            <person name="Elias M."/>
            <person name="Engstrom E.M."/>
            <person name="Estelle M."/>
            <person name="Feng L."/>
            <person name="Finet C."/>
            <person name="Floyd S.K."/>
            <person name="Frommer W.B."/>
            <person name="Fujita T."/>
            <person name="Gramzow L."/>
            <person name="Gutensohn M."/>
            <person name="Harholt J."/>
            <person name="Hattori M."/>
            <person name="Heyl A."/>
            <person name="Hirai T."/>
            <person name="Hiwatashi Y."/>
            <person name="Ishikawa M."/>
            <person name="Iwata M."/>
            <person name="Karol K.G."/>
            <person name="Koehler B."/>
            <person name="Kolukisaoglu U."/>
            <person name="Kubo M."/>
            <person name="Kurata T."/>
            <person name="Lalonde S."/>
            <person name="Li K."/>
            <person name="Li Y."/>
            <person name="Litt A."/>
            <person name="Lyons E."/>
            <person name="Manning G."/>
            <person name="Maruyama T."/>
            <person name="Michael T.P."/>
            <person name="Mikami K."/>
            <person name="Miyazaki S."/>
            <person name="Morinaga S."/>
            <person name="Murata T."/>
            <person name="Mueller-Roeber B."/>
            <person name="Nelson D.R."/>
            <person name="Obara M."/>
            <person name="Oguri Y."/>
            <person name="Olmstead R.G."/>
            <person name="Onodera N."/>
            <person name="Petersen B.L."/>
            <person name="Pils B."/>
            <person name="Prigge M."/>
            <person name="Rensing S.A."/>
            <person name="Riano-Pachon D.M."/>
            <person name="Roberts A.W."/>
            <person name="Sato Y."/>
            <person name="Scheller H.V."/>
            <person name="Schulz B."/>
            <person name="Schulz C."/>
            <person name="Shakirov E.V."/>
            <person name="Shibagaki N."/>
            <person name="Shinohara N."/>
            <person name="Shippen D.E."/>
            <person name="Soerensen I."/>
            <person name="Sotooka R."/>
            <person name="Sugimoto N."/>
            <person name="Sugita M."/>
            <person name="Sumikawa N."/>
            <person name="Tanurdzic M."/>
            <person name="Theissen G."/>
            <person name="Ulvskov P."/>
            <person name="Wakazuki S."/>
            <person name="Weng J.K."/>
            <person name="Willats W.W."/>
            <person name="Wipf D."/>
            <person name="Wolf P.G."/>
            <person name="Yang L."/>
            <person name="Zimmer A.D."/>
            <person name="Zhu Q."/>
            <person name="Mitros T."/>
            <person name="Hellsten U."/>
            <person name="Loque D."/>
            <person name="Otillar R."/>
            <person name="Salamov A."/>
            <person name="Schmutz J."/>
            <person name="Shapiro H."/>
            <person name="Lindquist E."/>
            <person name="Lucas S."/>
            <person name="Rokhsar D."/>
            <person name="Grigoriev I.V."/>
        </authorList>
    </citation>
    <scope>NUCLEOTIDE SEQUENCE [LARGE SCALE GENOMIC DNA]</scope>
</reference>
<feature type="domain" description="Bifunctional inhibitor/plant lipid transfer protein/seed storage helical" evidence="2">
    <location>
        <begin position="13"/>
        <end position="99"/>
    </location>
</feature>
<dbReference type="Pfam" id="PF14368">
    <property type="entry name" value="LTP_2"/>
    <property type="match status" value="1"/>
</dbReference>
<dbReference type="GO" id="GO:0005504">
    <property type="term" value="F:fatty acid binding"/>
    <property type="evidence" value="ECO:0007669"/>
    <property type="project" value="InterPro"/>
</dbReference>
<dbReference type="CDD" id="cd00010">
    <property type="entry name" value="AAI_LTSS"/>
    <property type="match status" value="1"/>
</dbReference>
<sequence>MELSKMVAVVAVVALALLASSPRAALGQSCDTSKFTNLQACLPAATGSGSVTSSCCSAMMAYRSNPSCLCSTLVYAKSQLSSINLNNALAIPKACGYSSYIPSGFTCQGITVPR</sequence>
<gene>
    <name evidence="4" type="ORF">SELMODRAFT_441550</name>
    <name evidence="3" type="ORF">SELMODRAFT_448492</name>
</gene>
<dbReference type="Proteomes" id="UP000001514">
    <property type="component" value="Unassembled WGS sequence"/>
</dbReference>
<dbReference type="Gramene" id="EFJ27461">
    <property type="protein sequence ID" value="EFJ27461"/>
    <property type="gene ID" value="SELMODRAFT_441550"/>
</dbReference>
<dbReference type="HOGENOM" id="CLU_175878_0_0_1"/>
<dbReference type="InParanoid" id="D8RKL1"/>
<dbReference type="KEGG" id="smo:SELMODRAFT_441550"/>
<evidence type="ECO:0000313" key="3">
    <source>
        <dbReference type="EMBL" id="EFJ07340.1"/>
    </source>
</evidence>
<dbReference type="InterPro" id="IPR036312">
    <property type="entry name" value="Bifun_inhib/LTP/seed_sf"/>
</dbReference>
<feature type="chain" id="PRO_5010829965" description="Bifunctional inhibitor/plant lipid transfer protein/seed storage helical domain-containing protein" evidence="1">
    <location>
        <begin position="28"/>
        <end position="114"/>
    </location>
</feature>
<evidence type="ECO:0000313" key="4">
    <source>
        <dbReference type="EMBL" id="EFJ27461.1"/>
    </source>
</evidence>
<dbReference type="Gramene" id="EFJ07340">
    <property type="protein sequence ID" value="EFJ07340"/>
    <property type="gene ID" value="SELMODRAFT_448492"/>
</dbReference>
<dbReference type="OrthoDB" id="653734at2759"/>
<evidence type="ECO:0000256" key="1">
    <source>
        <dbReference type="SAM" id="SignalP"/>
    </source>
</evidence>
<proteinExistence type="predicted"/>
<evidence type="ECO:0000259" key="2">
    <source>
        <dbReference type="Pfam" id="PF14368"/>
    </source>
</evidence>
<dbReference type="PANTHER" id="PTHR33122:SF13">
    <property type="entry name" value="BIFUNCTIONAL INHIBITOR_LIPID-TRANSFER PROTEIN_SEED STORAGE 2S ALBUMIN SUPERFAMILY PROTEIN"/>
    <property type="match status" value="1"/>
</dbReference>
<organism evidence="5">
    <name type="scientific">Selaginella moellendorffii</name>
    <name type="common">Spikemoss</name>
    <dbReference type="NCBI Taxonomy" id="88036"/>
    <lineage>
        <taxon>Eukaryota</taxon>
        <taxon>Viridiplantae</taxon>
        <taxon>Streptophyta</taxon>
        <taxon>Embryophyta</taxon>
        <taxon>Tracheophyta</taxon>
        <taxon>Lycopodiopsida</taxon>
        <taxon>Selaginellales</taxon>
        <taxon>Selaginellaceae</taxon>
        <taxon>Selaginella</taxon>
    </lineage>
</organism>
<keyword evidence="5" id="KW-1185">Reference proteome</keyword>
<dbReference type="OMA" id="CSAMMAY"/>
<dbReference type="InterPro" id="IPR016140">
    <property type="entry name" value="Bifunc_inhib/LTP/seed_store"/>
</dbReference>
<dbReference type="SUPFAM" id="SSF47699">
    <property type="entry name" value="Bifunctional inhibitor/lipid-transfer protein/seed storage 2S albumin"/>
    <property type="match status" value="1"/>
</dbReference>
<dbReference type="EMBL" id="GL377686">
    <property type="protein sequence ID" value="EFJ07340.1"/>
    <property type="molecule type" value="Genomic_DNA"/>
</dbReference>